<evidence type="ECO:0000313" key="2">
    <source>
        <dbReference type="Proteomes" id="UP001055879"/>
    </source>
</evidence>
<organism evidence="1 2">
    <name type="scientific">Arctium lappa</name>
    <name type="common">Greater burdock</name>
    <name type="synonym">Lappa major</name>
    <dbReference type="NCBI Taxonomy" id="4217"/>
    <lineage>
        <taxon>Eukaryota</taxon>
        <taxon>Viridiplantae</taxon>
        <taxon>Streptophyta</taxon>
        <taxon>Embryophyta</taxon>
        <taxon>Tracheophyta</taxon>
        <taxon>Spermatophyta</taxon>
        <taxon>Magnoliopsida</taxon>
        <taxon>eudicotyledons</taxon>
        <taxon>Gunneridae</taxon>
        <taxon>Pentapetalae</taxon>
        <taxon>asterids</taxon>
        <taxon>campanulids</taxon>
        <taxon>Asterales</taxon>
        <taxon>Asteraceae</taxon>
        <taxon>Carduoideae</taxon>
        <taxon>Cardueae</taxon>
        <taxon>Arctiinae</taxon>
        <taxon>Arctium</taxon>
    </lineage>
</organism>
<name>A0ACB9CKC0_ARCLA</name>
<keyword evidence="2" id="KW-1185">Reference proteome</keyword>
<reference evidence="1 2" key="2">
    <citation type="journal article" date="2022" name="Mol. Ecol. Resour.">
        <title>The genomes of chicory, endive, great burdock and yacon provide insights into Asteraceae paleo-polyploidization history and plant inulin production.</title>
        <authorList>
            <person name="Fan W."/>
            <person name="Wang S."/>
            <person name="Wang H."/>
            <person name="Wang A."/>
            <person name="Jiang F."/>
            <person name="Liu H."/>
            <person name="Zhao H."/>
            <person name="Xu D."/>
            <person name="Zhang Y."/>
        </authorList>
    </citation>
    <scope>NUCLEOTIDE SEQUENCE [LARGE SCALE GENOMIC DNA]</scope>
    <source>
        <strain evidence="2">cv. Niubang</strain>
    </source>
</reference>
<proteinExistence type="predicted"/>
<evidence type="ECO:0000313" key="1">
    <source>
        <dbReference type="EMBL" id="KAI3734737.1"/>
    </source>
</evidence>
<reference evidence="2" key="1">
    <citation type="journal article" date="2022" name="Mol. Ecol. Resour.">
        <title>The genomes of chicory, endive, great burdock and yacon provide insights into Asteraceae palaeo-polyploidization history and plant inulin production.</title>
        <authorList>
            <person name="Fan W."/>
            <person name="Wang S."/>
            <person name="Wang H."/>
            <person name="Wang A."/>
            <person name="Jiang F."/>
            <person name="Liu H."/>
            <person name="Zhao H."/>
            <person name="Xu D."/>
            <person name="Zhang Y."/>
        </authorList>
    </citation>
    <scope>NUCLEOTIDE SEQUENCE [LARGE SCALE GENOMIC DNA]</scope>
    <source>
        <strain evidence="2">cv. Niubang</strain>
    </source>
</reference>
<sequence length="93" mass="10930">MKFVSCHGMDVIVLLPGTWMIKCFLCLSIIIPFKYSNFFLTSHGFQPYYYYCYCYYYSIAKKCKYAKKALFLQKQGWVFMAIGATTCFSPMNI</sequence>
<dbReference type="EMBL" id="CM042050">
    <property type="protein sequence ID" value="KAI3734737.1"/>
    <property type="molecule type" value="Genomic_DNA"/>
</dbReference>
<protein>
    <submittedName>
        <fullName evidence="1">Uncharacterized protein</fullName>
    </submittedName>
</protein>
<dbReference type="Proteomes" id="UP001055879">
    <property type="component" value="Linkage Group LG04"/>
</dbReference>
<gene>
    <name evidence="1" type="ORF">L6452_14213</name>
</gene>
<accession>A0ACB9CKC0</accession>
<comment type="caution">
    <text evidence="1">The sequence shown here is derived from an EMBL/GenBank/DDBJ whole genome shotgun (WGS) entry which is preliminary data.</text>
</comment>